<evidence type="ECO:0000259" key="3">
    <source>
        <dbReference type="Pfam" id="PF00582"/>
    </source>
</evidence>
<organism evidence="4 5">
    <name type="scientific">Stieleria maiorica</name>
    <dbReference type="NCBI Taxonomy" id="2795974"/>
    <lineage>
        <taxon>Bacteria</taxon>
        <taxon>Pseudomonadati</taxon>
        <taxon>Planctomycetota</taxon>
        <taxon>Planctomycetia</taxon>
        <taxon>Pirellulales</taxon>
        <taxon>Pirellulaceae</taxon>
        <taxon>Stieleria</taxon>
    </lineage>
</organism>
<comment type="similarity">
    <text evidence="1">Belongs to the universal stress protein A family.</text>
</comment>
<accession>A0A5B9MFD4</accession>
<feature type="compositionally biased region" description="Basic and acidic residues" evidence="2">
    <location>
        <begin position="140"/>
        <end position="150"/>
    </location>
</feature>
<evidence type="ECO:0000313" key="5">
    <source>
        <dbReference type="Proteomes" id="UP000321353"/>
    </source>
</evidence>
<evidence type="ECO:0000256" key="2">
    <source>
        <dbReference type="SAM" id="MobiDB-lite"/>
    </source>
</evidence>
<dbReference type="InterPro" id="IPR006015">
    <property type="entry name" value="Universal_stress_UspA"/>
</dbReference>
<evidence type="ECO:0000313" key="4">
    <source>
        <dbReference type="EMBL" id="QEF97827.1"/>
    </source>
</evidence>
<protein>
    <submittedName>
        <fullName evidence="4">Universal stress protein</fullName>
    </submittedName>
</protein>
<dbReference type="PANTHER" id="PTHR46268">
    <property type="entry name" value="STRESS RESPONSE PROTEIN NHAX"/>
    <property type="match status" value="1"/>
</dbReference>
<dbReference type="InterPro" id="IPR006016">
    <property type="entry name" value="UspA"/>
</dbReference>
<reference evidence="4 5" key="1">
    <citation type="submission" date="2019-02" db="EMBL/GenBank/DDBJ databases">
        <title>Planctomycetal bacteria perform biofilm scaping via a novel small molecule.</title>
        <authorList>
            <person name="Jeske O."/>
            <person name="Boedeker C."/>
            <person name="Wiegand S."/>
            <person name="Breitling P."/>
            <person name="Kallscheuer N."/>
            <person name="Jogler M."/>
            <person name="Rohde M."/>
            <person name="Petersen J."/>
            <person name="Medema M.H."/>
            <person name="Surup F."/>
            <person name="Jogler C."/>
        </authorList>
    </citation>
    <scope>NUCLEOTIDE SEQUENCE [LARGE SCALE GENOMIC DNA]</scope>
    <source>
        <strain evidence="4 5">Mal15</strain>
    </source>
</reference>
<feature type="region of interest" description="Disordered" evidence="2">
    <location>
        <begin position="140"/>
        <end position="161"/>
    </location>
</feature>
<name>A0A5B9MFD4_9BACT</name>
<dbReference type="SUPFAM" id="SSF52402">
    <property type="entry name" value="Adenine nucleotide alpha hydrolases-like"/>
    <property type="match status" value="1"/>
</dbReference>
<sequence>MSKNTIKPIRRILFPTDFSPAANAAFGYAERLAASTGAGILVLHVPQDSATVGPLNNVAGEKRRQLQAVRSQLPDVDIERIFYAGAPGEVICWIAQEYRCDQIVMGTHGRTGLINLLMGSVAEHVVRHARCPVLTVPSRPRGEAPLKDPAIDFPPPMIQPL</sequence>
<dbReference type="Gene3D" id="3.40.50.12370">
    <property type="match status" value="1"/>
</dbReference>
<gene>
    <name evidence="4" type="ORF">Mal15_18720</name>
</gene>
<dbReference type="PRINTS" id="PR01438">
    <property type="entry name" value="UNVRSLSTRESS"/>
</dbReference>
<feature type="compositionally biased region" description="Pro residues" evidence="2">
    <location>
        <begin position="152"/>
        <end position="161"/>
    </location>
</feature>
<dbReference type="KEGG" id="smam:Mal15_18720"/>
<dbReference type="AlphaFoldDB" id="A0A5B9MFD4"/>
<dbReference type="PANTHER" id="PTHR46268:SF6">
    <property type="entry name" value="UNIVERSAL STRESS PROTEIN UP12"/>
    <property type="match status" value="1"/>
</dbReference>
<dbReference type="EMBL" id="CP036264">
    <property type="protein sequence ID" value="QEF97827.1"/>
    <property type="molecule type" value="Genomic_DNA"/>
</dbReference>
<feature type="domain" description="UspA" evidence="3">
    <location>
        <begin position="9"/>
        <end position="137"/>
    </location>
</feature>
<proteinExistence type="inferred from homology"/>
<evidence type="ECO:0000256" key="1">
    <source>
        <dbReference type="ARBA" id="ARBA00008791"/>
    </source>
</evidence>
<keyword evidence="5" id="KW-1185">Reference proteome</keyword>
<dbReference type="Pfam" id="PF00582">
    <property type="entry name" value="Usp"/>
    <property type="match status" value="1"/>
</dbReference>
<dbReference type="CDD" id="cd00293">
    <property type="entry name" value="USP-like"/>
    <property type="match status" value="1"/>
</dbReference>
<dbReference type="Proteomes" id="UP000321353">
    <property type="component" value="Chromosome"/>
</dbReference>